<proteinExistence type="inferred from homology"/>
<dbReference type="EMBL" id="VMNH01000005">
    <property type="protein sequence ID" value="TVO76608.1"/>
    <property type="molecule type" value="Genomic_DNA"/>
</dbReference>
<protein>
    <submittedName>
        <fullName evidence="4">Sulfur relay protein DsrC</fullName>
    </submittedName>
</protein>
<keyword evidence="3" id="KW-0963">Cytoplasm</keyword>
<dbReference type="InterPro" id="IPR025526">
    <property type="entry name" value="DsrC-like_dom_sf"/>
</dbReference>
<evidence type="ECO:0000256" key="1">
    <source>
        <dbReference type="ARBA" id="ARBA00004496"/>
    </source>
</evidence>
<dbReference type="PANTHER" id="PTHR37010">
    <property type="entry name" value="SULFURTRANSFERASE TUSE"/>
    <property type="match status" value="1"/>
</dbReference>
<evidence type="ECO:0000313" key="5">
    <source>
        <dbReference type="Proteomes" id="UP000316649"/>
    </source>
</evidence>
<dbReference type="Pfam" id="PF04358">
    <property type="entry name" value="DsrC"/>
    <property type="match status" value="1"/>
</dbReference>
<dbReference type="GO" id="GO:0002143">
    <property type="term" value="P:tRNA wobble position uridine thiolation"/>
    <property type="evidence" value="ECO:0007669"/>
    <property type="project" value="TreeGrafter"/>
</dbReference>
<dbReference type="InterPro" id="IPR043163">
    <property type="entry name" value="DsrC-like_N"/>
</dbReference>
<dbReference type="SUPFAM" id="SSF69721">
    <property type="entry name" value="DsrC, the gamma subunit of dissimilatory sulfite reductase"/>
    <property type="match status" value="1"/>
</dbReference>
<dbReference type="GO" id="GO:0005737">
    <property type="term" value="C:cytoplasm"/>
    <property type="evidence" value="ECO:0007669"/>
    <property type="project" value="UniProtKB-SubCell"/>
</dbReference>
<organism evidence="4 5">
    <name type="scientific">Sedimenticola selenatireducens</name>
    <dbReference type="NCBI Taxonomy" id="191960"/>
    <lineage>
        <taxon>Bacteria</taxon>
        <taxon>Pseudomonadati</taxon>
        <taxon>Pseudomonadota</taxon>
        <taxon>Gammaproteobacteria</taxon>
        <taxon>Chromatiales</taxon>
        <taxon>Sedimenticolaceae</taxon>
        <taxon>Sedimenticola</taxon>
    </lineage>
</organism>
<dbReference type="AlphaFoldDB" id="A0A557SGR4"/>
<evidence type="ECO:0000256" key="3">
    <source>
        <dbReference type="ARBA" id="ARBA00022490"/>
    </source>
</evidence>
<dbReference type="OrthoDB" id="8562858at2"/>
<evidence type="ECO:0000256" key="2">
    <source>
        <dbReference type="ARBA" id="ARBA00005718"/>
    </source>
</evidence>
<name>A0A557SGR4_9GAMM</name>
<keyword evidence="5" id="KW-1185">Reference proteome</keyword>
<dbReference type="GO" id="GO:0097163">
    <property type="term" value="F:sulfur carrier activity"/>
    <property type="evidence" value="ECO:0007669"/>
    <property type="project" value="TreeGrafter"/>
</dbReference>
<reference evidence="4 5" key="1">
    <citation type="submission" date="2019-07" db="EMBL/GenBank/DDBJ databases">
        <title>The pathways for chlorine oxyanion respiration interact through the shared metabolite chlorate.</title>
        <authorList>
            <person name="Barnum T.P."/>
            <person name="Cheng Y."/>
            <person name="Hill K.A."/>
            <person name="Lucas L.N."/>
            <person name="Carlson H.K."/>
            <person name="Coates J.D."/>
        </authorList>
    </citation>
    <scope>NUCLEOTIDE SEQUENCE [LARGE SCALE GENOMIC DNA]</scope>
    <source>
        <strain evidence="4 5">BK-1</strain>
    </source>
</reference>
<dbReference type="InterPro" id="IPR007453">
    <property type="entry name" value="DsrC/TusE"/>
</dbReference>
<evidence type="ECO:0000313" key="4">
    <source>
        <dbReference type="EMBL" id="TVO76608.1"/>
    </source>
</evidence>
<dbReference type="Proteomes" id="UP000316649">
    <property type="component" value="Unassembled WGS sequence"/>
</dbReference>
<sequence>MSVVQSISESANFASVLAGVRFDEDGFLLNDSIWDDQLAETLAELEGVAPLESAHWRVIHFVRDRFLRLGAIPPMRRICRSSELSKEEVKDLFGGCLQVWRIAGLPNPGEEAKAYMG</sequence>
<gene>
    <name evidence="4" type="ORF">FHP88_04045</name>
</gene>
<comment type="caution">
    <text evidence="4">The sequence shown here is derived from an EMBL/GenBank/DDBJ whole genome shotgun (WGS) entry which is preliminary data.</text>
</comment>
<dbReference type="RefSeq" id="WP_144357724.1">
    <property type="nucleotide sequence ID" value="NZ_VMNH01000005.1"/>
</dbReference>
<comment type="similarity">
    <text evidence="2">Belongs to the DsrC/TusE family.</text>
</comment>
<dbReference type="InterPro" id="IPR042072">
    <property type="entry name" value="DsrC-like_C"/>
</dbReference>
<dbReference type="Gene3D" id="3.30.1420.10">
    <property type="match status" value="1"/>
</dbReference>
<dbReference type="Gene3D" id="1.10.10.370">
    <property type="entry name" value="DsrC-like protein, C-terminal domain"/>
    <property type="match status" value="1"/>
</dbReference>
<accession>A0A557SGR4</accession>
<dbReference type="PANTHER" id="PTHR37010:SF1">
    <property type="entry name" value="SULFURTRANSFERASE TUSE"/>
    <property type="match status" value="1"/>
</dbReference>
<comment type="subcellular location">
    <subcellularLocation>
        <location evidence="1">Cytoplasm</location>
    </subcellularLocation>
</comment>